<evidence type="ECO:0000256" key="5">
    <source>
        <dbReference type="ARBA" id="ARBA00022448"/>
    </source>
</evidence>
<keyword evidence="13" id="KW-1185">Reference proteome</keyword>
<keyword evidence="10" id="KW-0472">Membrane</keyword>
<evidence type="ECO:0000256" key="7">
    <source>
        <dbReference type="ARBA" id="ARBA00022729"/>
    </source>
</evidence>
<dbReference type="PANTHER" id="PTHR30570">
    <property type="entry name" value="PERIPLASMIC PHOSPHATE BINDING COMPONENT OF PHOSPHATE ABC TRANSPORTER"/>
    <property type="match status" value="1"/>
</dbReference>
<comment type="similarity">
    <text evidence="3 10">Belongs to the PstS family.</text>
</comment>
<reference evidence="12 13" key="1">
    <citation type="submission" date="2018-05" db="EMBL/GenBank/DDBJ databases">
        <title>Genomic Encyclopedia of Type Strains, Phase III (KMG-III): the genomes of soil and plant-associated and newly described type strains.</title>
        <authorList>
            <person name="Whitman W."/>
        </authorList>
    </citation>
    <scope>NUCLEOTIDE SEQUENCE [LARGE SCALE GENOMIC DNA]</scope>
    <source>
        <strain evidence="12 13">CECT 5696</strain>
    </source>
</reference>
<evidence type="ECO:0000256" key="2">
    <source>
        <dbReference type="ARBA" id="ARBA00004193"/>
    </source>
</evidence>
<dbReference type="Proteomes" id="UP000246635">
    <property type="component" value="Unassembled WGS sequence"/>
</dbReference>
<dbReference type="GO" id="GO:0006817">
    <property type="term" value="P:phosphate ion transport"/>
    <property type="evidence" value="ECO:0007669"/>
    <property type="project" value="UniProtKB-UniRule"/>
</dbReference>
<dbReference type="NCBIfam" id="TIGR02136">
    <property type="entry name" value="ptsS_2"/>
    <property type="match status" value="1"/>
</dbReference>
<comment type="function">
    <text evidence="10">Involved in the system for phosphate transport across the cytoplasmic membrane.</text>
</comment>
<comment type="caution">
    <text evidence="12">The sequence shown here is derived from an EMBL/GenBank/DDBJ whole genome shotgun (WGS) entry which is preliminary data.</text>
</comment>
<feature type="domain" description="PBP" evidence="11">
    <location>
        <begin position="31"/>
        <end position="280"/>
    </location>
</feature>
<dbReference type="Pfam" id="PF12849">
    <property type="entry name" value="PBP_like_2"/>
    <property type="match status" value="1"/>
</dbReference>
<evidence type="ECO:0000256" key="6">
    <source>
        <dbReference type="ARBA" id="ARBA00022592"/>
    </source>
</evidence>
<dbReference type="Gene3D" id="3.40.190.10">
    <property type="entry name" value="Periplasmic binding protein-like II"/>
    <property type="match status" value="2"/>
</dbReference>
<keyword evidence="9 10" id="KW-0449">Lipoprotein</keyword>
<feature type="signal peptide" evidence="10">
    <location>
        <begin position="1"/>
        <end position="27"/>
    </location>
</feature>
<dbReference type="AlphaFoldDB" id="A0A2V2YUE7"/>
<accession>A0A2V2YUE7</accession>
<comment type="subunit">
    <text evidence="4 10">The complex is composed of two ATP-binding proteins (PstB), two transmembrane proteins (PstC and PstA) and a solute-binding protein (PstS).</text>
</comment>
<dbReference type="SUPFAM" id="SSF53850">
    <property type="entry name" value="Periplasmic binding protein-like II"/>
    <property type="match status" value="1"/>
</dbReference>
<keyword evidence="6 10" id="KW-0592">Phosphate transport</keyword>
<evidence type="ECO:0000256" key="1">
    <source>
        <dbReference type="ARBA" id="ARBA00002841"/>
    </source>
</evidence>
<keyword evidence="7 10" id="KW-0732">Signal</keyword>
<organism evidence="12 13">
    <name type="scientific">Paenibacillus cellulosilyticus</name>
    <dbReference type="NCBI Taxonomy" id="375489"/>
    <lineage>
        <taxon>Bacteria</taxon>
        <taxon>Bacillati</taxon>
        <taxon>Bacillota</taxon>
        <taxon>Bacilli</taxon>
        <taxon>Bacillales</taxon>
        <taxon>Paenibacillaceae</taxon>
        <taxon>Paenibacillus</taxon>
    </lineage>
</organism>
<evidence type="ECO:0000256" key="8">
    <source>
        <dbReference type="ARBA" id="ARBA00023139"/>
    </source>
</evidence>
<dbReference type="CDD" id="cd13654">
    <property type="entry name" value="PBP2_phosphate_like_2"/>
    <property type="match status" value="1"/>
</dbReference>
<dbReference type="InterPro" id="IPR011862">
    <property type="entry name" value="Phos-bd"/>
</dbReference>
<keyword evidence="10" id="KW-1003">Cell membrane</keyword>
<dbReference type="InterPro" id="IPR050811">
    <property type="entry name" value="Phosphate_ABC_transporter"/>
</dbReference>
<feature type="chain" id="PRO_5027160926" description="Phosphate-binding protein" evidence="10">
    <location>
        <begin position="28"/>
        <end position="308"/>
    </location>
</feature>
<keyword evidence="8 10" id="KW-0564">Palmitate</keyword>
<protein>
    <recommendedName>
        <fullName evidence="10">Phosphate-binding protein</fullName>
    </recommendedName>
</protein>
<evidence type="ECO:0000259" key="11">
    <source>
        <dbReference type="Pfam" id="PF12849"/>
    </source>
</evidence>
<sequence length="308" mass="33423">MLFKKLTLKLAVVAASLSLLLTGQAGAADNLKGTIEIDGSSTVYPITEAVAEEFGKVHKDVRVTVGISGTGGGFKRFCNGEIPIADASRPITDAEKTACKAKGITYTDITVAYDGVTIAINKNNTWAQKLTTAELKSIFKSGSTVKKWSDVRKGFPNEEIKIYSPGSDSGTFDFFTEKVNGKSKSSRNDSQITFSEDDNVLVEGITNDKYAIGYFGYAYYVENKAKLKAVVVDNGKRAVGPSAQTIAKGMYFLSRPIFFYVNKADLANRAEVKAFSQFYLENAGKLSKEVGYIPLSKGFYTSQASKLK</sequence>
<dbReference type="EMBL" id="QGTQ01000014">
    <property type="protein sequence ID" value="PWV99433.1"/>
    <property type="molecule type" value="Genomic_DNA"/>
</dbReference>
<evidence type="ECO:0000313" key="12">
    <source>
        <dbReference type="EMBL" id="PWV99433.1"/>
    </source>
</evidence>
<dbReference type="GO" id="GO:0005886">
    <property type="term" value="C:plasma membrane"/>
    <property type="evidence" value="ECO:0007669"/>
    <property type="project" value="UniProtKB-SubCell"/>
</dbReference>
<evidence type="ECO:0000313" key="13">
    <source>
        <dbReference type="Proteomes" id="UP000246635"/>
    </source>
</evidence>
<dbReference type="GO" id="GO:0042301">
    <property type="term" value="F:phosphate ion binding"/>
    <property type="evidence" value="ECO:0007669"/>
    <property type="project" value="UniProtKB-UniRule"/>
</dbReference>
<evidence type="ECO:0000256" key="10">
    <source>
        <dbReference type="RuleBase" id="RU367119"/>
    </source>
</evidence>
<gene>
    <name evidence="12" type="ORF">DFQ01_1148</name>
</gene>
<evidence type="ECO:0000256" key="9">
    <source>
        <dbReference type="ARBA" id="ARBA00023288"/>
    </source>
</evidence>
<dbReference type="InterPro" id="IPR024370">
    <property type="entry name" value="PBP_domain"/>
</dbReference>
<dbReference type="FunFam" id="3.40.190.10:FF:000055">
    <property type="entry name" value="Phosphate ABC transporter, phosphate-binding protein"/>
    <property type="match status" value="1"/>
</dbReference>
<keyword evidence="5 10" id="KW-0813">Transport</keyword>
<comment type="subcellular location">
    <subcellularLocation>
        <location evidence="2 10">Cell membrane</location>
        <topology evidence="2 10">Lipid-anchor</topology>
    </subcellularLocation>
</comment>
<evidence type="ECO:0000256" key="3">
    <source>
        <dbReference type="ARBA" id="ARBA00008725"/>
    </source>
</evidence>
<name>A0A2V2YUE7_9BACL</name>
<proteinExistence type="inferred from homology"/>
<dbReference type="PANTHER" id="PTHR30570:SF1">
    <property type="entry name" value="PHOSPHATE-BINDING PROTEIN PSTS"/>
    <property type="match status" value="1"/>
</dbReference>
<evidence type="ECO:0000256" key="4">
    <source>
        <dbReference type="ARBA" id="ARBA00011529"/>
    </source>
</evidence>
<comment type="function">
    <text evidence="1">Part of the ABC transporter complex PstSACB involved in phosphate import.</text>
</comment>